<dbReference type="RefSeq" id="WP_115921506.1">
    <property type="nucleotide sequence ID" value="NZ_QTUA01000001.1"/>
</dbReference>
<protein>
    <submittedName>
        <fullName evidence="4">Uncharacterized protein (DUF305 family)</fullName>
    </submittedName>
</protein>
<keyword evidence="2" id="KW-0732">Signal</keyword>
<organism evidence="4 5">
    <name type="scientific">Calidifontibacter indicus</name>
    <dbReference type="NCBI Taxonomy" id="419650"/>
    <lineage>
        <taxon>Bacteria</taxon>
        <taxon>Bacillati</taxon>
        <taxon>Actinomycetota</taxon>
        <taxon>Actinomycetes</taxon>
        <taxon>Micrococcales</taxon>
        <taxon>Dermacoccaceae</taxon>
        <taxon>Calidifontibacter</taxon>
    </lineage>
</organism>
<dbReference type="EMBL" id="QTUA01000001">
    <property type="protein sequence ID" value="REF29382.1"/>
    <property type="molecule type" value="Genomic_DNA"/>
</dbReference>
<dbReference type="AlphaFoldDB" id="A0A3D9UIX4"/>
<evidence type="ECO:0000259" key="3">
    <source>
        <dbReference type="Pfam" id="PF03713"/>
    </source>
</evidence>
<comment type="caution">
    <text evidence="4">The sequence shown here is derived from an EMBL/GenBank/DDBJ whole genome shotgun (WGS) entry which is preliminary data.</text>
</comment>
<gene>
    <name evidence="4" type="ORF">DFJ65_0323</name>
</gene>
<feature type="region of interest" description="Disordered" evidence="1">
    <location>
        <begin position="27"/>
        <end position="48"/>
    </location>
</feature>
<feature type="signal peptide" evidence="2">
    <location>
        <begin position="1"/>
        <end position="23"/>
    </location>
</feature>
<reference evidence="4 5" key="1">
    <citation type="submission" date="2018-08" db="EMBL/GenBank/DDBJ databases">
        <title>Sequencing the genomes of 1000 actinobacteria strains.</title>
        <authorList>
            <person name="Klenk H.-P."/>
        </authorList>
    </citation>
    <scope>NUCLEOTIDE SEQUENCE [LARGE SCALE GENOMIC DNA]</scope>
    <source>
        <strain evidence="4 5">DSM 22967</strain>
    </source>
</reference>
<evidence type="ECO:0000256" key="1">
    <source>
        <dbReference type="SAM" id="MobiDB-lite"/>
    </source>
</evidence>
<keyword evidence="5" id="KW-1185">Reference proteome</keyword>
<dbReference type="Gene3D" id="1.20.1260.10">
    <property type="match status" value="1"/>
</dbReference>
<dbReference type="PANTHER" id="PTHR36933:SF1">
    <property type="entry name" value="SLL0788 PROTEIN"/>
    <property type="match status" value="1"/>
</dbReference>
<dbReference type="InterPro" id="IPR005183">
    <property type="entry name" value="DUF305_CopM-like"/>
</dbReference>
<evidence type="ECO:0000313" key="4">
    <source>
        <dbReference type="EMBL" id="REF29382.1"/>
    </source>
</evidence>
<feature type="domain" description="DUF305" evidence="3">
    <location>
        <begin position="52"/>
        <end position="208"/>
    </location>
</feature>
<dbReference type="OrthoDB" id="26872at2"/>
<evidence type="ECO:0000313" key="5">
    <source>
        <dbReference type="Proteomes" id="UP000256253"/>
    </source>
</evidence>
<dbReference type="Proteomes" id="UP000256253">
    <property type="component" value="Unassembled WGS sequence"/>
</dbReference>
<dbReference type="InterPro" id="IPR012347">
    <property type="entry name" value="Ferritin-like"/>
</dbReference>
<name>A0A3D9UIX4_9MICO</name>
<evidence type="ECO:0000256" key="2">
    <source>
        <dbReference type="SAM" id="SignalP"/>
    </source>
</evidence>
<accession>A0A3D9UIX4</accession>
<dbReference type="PROSITE" id="PS51257">
    <property type="entry name" value="PROKAR_LIPOPROTEIN"/>
    <property type="match status" value="1"/>
</dbReference>
<sequence>MKHLSTITLAGAAVLALTLTACGSDDSSHSAGHGSMMSSAASPATAAGRQGDIRFAQQMIPHHRQAVQMADMALNRQGVSADVTRLAAAIKKAQDPEINTMTGWLKSWGATVPTGGDHSGHDMSSMSGMSGTGDMTGMMSQQDMDMLGKATGPAFDRMWLTMMVKHHQGAVTMSSDVKKTTDNPEVSSLADSIIKAQNAEIRTMQDLLKTPAA</sequence>
<feature type="chain" id="PRO_5039664929" evidence="2">
    <location>
        <begin position="24"/>
        <end position="213"/>
    </location>
</feature>
<dbReference type="Pfam" id="PF03713">
    <property type="entry name" value="DUF305"/>
    <property type="match status" value="1"/>
</dbReference>
<dbReference type="PANTHER" id="PTHR36933">
    <property type="entry name" value="SLL0788 PROTEIN"/>
    <property type="match status" value="1"/>
</dbReference>
<proteinExistence type="predicted"/>